<accession>A0ABZ2YDZ7</accession>
<dbReference type="PANTHER" id="PTHR13696:SF99">
    <property type="entry name" value="COBYRINIC ACID AC-DIAMIDE SYNTHASE"/>
    <property type="match status" value="1"/>
</dbReference>
<dbReference type="Gene3D" id="3.40.50.300">
    <property type="entry name" value="P-loop containing nucleotide triphosphate hydrolases"/>
    <property type="match status" value="1"/>
</dbReference>
<proteinExistence type="predicted"/>
<protein>
    <submittedName>
        <fullName evidence="2">ParA family protein</fullName>
    </submittedName>
</protein>
<evidence type="ECO:0000313" key="3">
    <source>
        <dbReference type="Proteomes" id="UP001461341"/>
    </source>
</evidence>
<dbReference type="SUPFAM" id="SSF52540">
    <property type="entry name" value="P-loop containing nucleoside triphosphate hydrolases"/>
    <property type="match status" value="1"/>
</dbReference>
<name>A0ABZ2YDZ7_9BACT</name>
<dbReference type="InterPro" id="IPR027417">
    <property type="entry name" value="P-loop_NTPase"/>
</dbReference>
<evidence type="ECO:0000259" key="1">
    <source>
        <dbReference type="Pfam" id="PF13614"/>
    </source>
</evidence>
<dbReference type="InterPro" id="IPR050678">
    <property type="entry name" value="DNA_Partitioning_ATPase"/>
</dbReference>
<dbReference type="InterPro" id="IPR025669">
    <property type="entry name" value="AAA_dom"/>
</dbReference>
<sequence>MRIIAVANQKGGVAKTTTTINLGASLAYHARKVLIIDMDPQAHSTLGLGFEPNEFEKTILNVLEPPRSPYKLPLREVIVPTRTANLYLVPANIDLAGAEYRLIDKLGREDFLNSSIQKSNLDFDYILIDCPPSLGILTINALKAAREVIVTIQPHYFALRGIEEFMETIELMRENLRHEPEVFVLITIADVRTNLYKEVIGEIKRYFGDRMFKTIIHKNIALAEATSHGMPVIEYEPTSSGAQNYLSLAKEVIRFEKEKPKARLLRKN</sequence>
<gene>
    <name evidence="2" type="ORF">QBE54_02600</name>
</gene>
<dbReference type="EMBL" id="CP121689">
    <property type="protein sequence ID" value="WZL77214.1"/>
    <property type="molecule type" value="Genomic_DNA"/>
</dbReference>
<dbReference type="CDD" id="cd02042">
    <property type="entry name" value="ParAB_family"/>
    <property type="match status" value="1"/>
</dbReference>
<organism evidence="2 3">
    <name type="scientific">Thermatribacter velox</name>
    <dbReference type="NCBI Taxonomy" id="3039681"/>
    <lineage>
        <taxon>Bacteria</taxon>
        <taxon>Pseudomonadati</taxon>
        <taxon>Atribacterota</taxon>
        <taxon>Atribacteria</taxon>
        <taxon>Atribacterales</taxon>
        <taxon>Thermatribacteraceae</taxon>
        <taxon>Thermatribacter</taxon>
    </lineage>
</organism>
<dbReference type="Pfam" id="PF13614">
    <property type="entry name" value="AAA_31"/>
    <property type="match status" value="1"/>
</dbReference>
<reference evidence="2 3" key="1">
    <citation type="submission" date="2023-03" db="EMBL/GenBank/DDBJ databases">
        <title>Novel Species.</title>
        <authorList>
            <person name="Ma S."/>
        </authorList>
    </citation>
    <scope>NUCLEOTIDE SEQUENCE [LARGE SCALE GENOMIC DNA]</scope>
    <source>
        <strain evidence="2 3">B11</strain>
    </source>
</reference>
<dbReference type="PIRSF" id="PIRSF009320">
    <property type="entry name" value="Nuc_binding_HP_1000"/>
    <property type="match status" value="1"/>
</dbReference>
<dbReference type="Proteomes" id="UP001461341">
    <property type="component" value="Chromosome"/>
</dbReference>
<dbReference type="PANTHER" id="PTHR13696">
    <property type="entry name" value="P-LOOP CONTAINING NUCLEOSIDE TRIPHOSPHATE HYDROLASE"/>
    <property type="match status" value="1"/>
</dbReference>
<keyword evidence="3" id="KW-1185">Reference proteome</keyword>
<evidence type="ECO:0000313" key="2">
    <source>
        <dbReference type="EMBL" id="WZL77214.1"/>
    </source>
</evidence>
<feature type="domain" description="AAA" evidence="1">
    <location>
        <begin position="1"/>
        <end position="178"/>
    </location>
</feature>